<keyword evidence="1" id="KW-0472">Membrane</keyword>
<accession>A0A4Q2KCY9</accession>
<dbReference type="EMBL" id="SDOZ01000002">
    <property type="protein sequence ID" value="RXZ61899.1"/>
    <property type="molecule type" value="Genomic_DNA"/>
</dbReference>
<dbReference type="RefSeq" id="WP_129225034.1">
    <property type="nucleotide sequence ID" value="NZ_SDOZ01000002.1"/>
</dbReference>
<evidence type="ECO:0000313" key="4">
    <source>
        <dbReference type="Proteomes" id="UP000291269"/>
    </source>
</evidence>
<feature type="transmembrane region" description="Helical" evidence="1">
    <location>
        <begin position="671"/>
        <end position="691"/>
    </location>
</feature>
<comment type="caution">
    <text evidence="3">The sequence shown here is derived from an EMBL/GenBank/DDBJ whole genome shotgun (WGS) entry which is preliminary data.</text>
</comment>
<dbReference type="InterPro" id="IPR038731">
    <property type="entry name" value="RgtA/B/C-like"/>
</dbReference>
<feature type="transmembrane region" description="Helical" evidence="1">
    <location>
        <begin position="342"/>
        <end position="360"/>
    </location>
</feature>
<feature type="transmembrane region" description="Helical" evidence="1">
    <location>
        <begin position="394"/>
        <end position="411"/>
    </location>
</feature>
<feature type="domain" description="Glycosyltransferase RgtA/B/C/D-like" evidence="2">
    <location>
        <begin position="273"/>
        <end position="408"/>
    </location>
</feature>
<keyword evidence="1" id="KW-0812">Transmembrane</keyword>
<feature type="transmembrane region" description="Helical" evidence="1">
    <location>
        <begin position="563"/>
        <end position="585"/>
    </location>
</feature>
<feature type="transmembrane region" description="Helical" evidence="1">
    <location>
        <begin position="631"/>
        <end position="650"/>
    </location>
</feature>
<feature type="transmembrane region" description="Helical" evidence="1">
    <location>
        <begin position="290"/>
        <end position="309"/>
    </location>
</feature>
<dbReference type="Pfam" id="PF13231">
    <property type="entry name" value="PMT_2"/>
    <property type="match status" value="1"/>
</dbReference>
<proteinExistence type="predicted"/>
<protein>
    <recommendedName>
        <fullName evidence="2">Glycosyltransferase RgtA/B/C/D-like domain-containing protein</fullName>
    </recommendedName>
</protein>
<dbReference type="Proteomes" id="UP000291269">
    <property type="component" value="Unassembled WGS sequence"/>
</dbReference>
<feature type="transmembrane region" description="Helical" evidence="1">
    <location>
        <begin position="20"/>
        <end position="41"/>
    </location>
</feature>
<reference evidence="3 4" key="1">
    <citation type="journal article" date="2019" name="Gut">
        <title>Antibiotics-induced monodominance of a novel gut bacterial order.</title>
        <authorList>
            <person name="Hildebrand F."/>
            <person name="Moitinho-Silva L."/>
            <person name="Blasche S."/>
            <person name="Jahn M.T."/>
            <person name="Gossmann T.I."/>
            <person name="Heuerta-Cepas J."/>
            <person name="Hercog R."/>
            <person name="Luetge M."/>
            <person name="Bahram M."/>
            <person name="Pryszlak A."/>
            <person name="Alves R.J."/>
            <person name="Waszak S.M."/>
            <person name="Zhu A."/>
            <person name="Ye L."/>
            <person name="Costea P.I."/>
            <person name="Aalvink S."/>
            <person name="Belzer C."/>
            <person name="Forslund S.K."/>
            <person name="Sunagawa S."/>
            <person name="Hentschel U."/>
            <person name="Merten C."/>
            <person name="Patil K.R."/>
            <person name="Benes V."/>
            <person name="Bork P."/>
        </authorList>
    </citation>
    <scope>NUCLEOTIDE SEQUENCE [LARGE SCALE GENOMIC DNA]</scope>
    <source>
        <strain evidence="3 4">HDS1380</strain>
    </source>
</reference>
<feature type="transmembrane region" description="Helical" evidence="1">
    <location>
        <begin position="605"/>
        <end position="625"/>
    </location>
</feature>
<sequence length="716" mass="78931">MNNHDTVRGKKPFAALSKFSLAAIILMLAFFVVGASTMGVFNSPGRAYHATKSDAAYFYLDYDTNNQSGLANIYVNIGAAYTEIGKDASITMQYSTGTSSSIAWSSGTRMGARKFANVFTSSEDVPSGVNYNWVNLYNMESNTLSTSYRLIKLTVAQETIVNEVVFFDKEGKVIPAYTQLDQKIGETTLDGKLKSKYSDEQYTKVKELFRKNANDAKNLTDRQHNVSKGESWRENFTEDEMYTLMQIDNLLLGDKAEEGSVYNGDTDFGSLSALVLSLGVLIFGKSTFGLRFIPLLCTVLLIGLVYLFMRRIFRSDGYGFLSALLLAFGGMALTAGRLGLGFSLLALLLVGCYYLMYRFFEKGVDPARPVHSALNVLFSGLCFAGAFAVWANSWIVALGAVALFVLGVLKMRRKQEAQSRAVARETNRVNAEETDKEVMQANLDESERIQARQAAACAYHTRVSVVFFLAAFVFGTFLVVILSVLPAYYSYVRLYDNPAAPHMSFFALVSEMVNNTRNVSNLTSLTDANAMNAFSWLLGLKGATAFTASSDNMYVALNVQNNIAMTLSALVGFIVSTVYVIVYFAAGGKDNPEYRKSFRRIGRAYLVLTSGSFLTLLACAVVPSMSVMYGLLFYVFFTGYIPLLVYIANAHDASGKTVVCKKYEINHTMKVLFIVLAVYALIFVASLPMLFGFGVPAPLAHGLFGWTSIFNNGFYR</sequence>
<keyword evidence="1" id="KW-1133">Transmembrane helix</keyword>
<name>A0A4Q2KCY9_9FIRM</name>
<evidence type="ECO:0000256" key="1">
    <source>
        <dbReference type="SAM" id="Phobius"/>
    </source>
</evidence>
<feature type="transmembrane region" description="Helical" evidence="1">
    <location>
        <begin position="465"/>
        <end position="489"/>
    </location>
</feature>
<gene>
    <name evidence="3" type="ORF">ESZ91_05795</name>
</gene>
<feature type="transmembrane region" description="Helical" evidence="1">
    <location>
        <begin position="318"/>
        <end position="336"/>
    </location>
</feature>
<feature type="transmembrane region" description="Helical" evidence="1">
    <location>
        <begin position="372"/>
        <end position="388"/>
    </location>
</feature>
<dbReference type="AlphaFoldDB" id="A0A4Q2KCY9"/>
<evidence type="ECO:0000313" key="3">
    <source>
        <dbReference type="EMBL" id="RXZ61899.1"/>
    </source>
</evidence>
<evidence type="ECO:0000259" key="2">
    <source>
        <dbReference type="Pfam" id="PF13231"/>
    </source>
</evidence>
<keyword evidence="4" id="KW-1185">Reference proteome</keyword>
<organism evidence="3 4">
    <name type="scientific">Candidatus Borkfalkia ceftriaxoniphila</name>
    <dbReference type="NCBI Taxonomy" id="2508949"/>
    <lineage>
        <taxon>Bacteria</taxon>
        <taxon>Bacillati</taxon>
        <taxon>Bacillota</taxon>
        <taxon>Clostridia</taxon>
        <taxon>Christensenellales</taxon>
        <taxon>Christensenellaceae</taxon>
        <taxon>Candidatus Borkfalkia</taxon>
    </lineage>
</organism>